<proteinExistence type="predicted"/>
<accession>A0A1I7WHD3</accession>
<protein>
    <submittedName>
        <fullName evidence="2">Dynein light chain</fullName>
    </submittedName>
</protein>
<keyword evidence="1" id="KW-1185">Reference proteome</keyword>
<evidence type="ECO:0000313" key="2">
    <source>
        <dbReference type="WBParaSite" id="Hba_04386"/>
    </source>
</evidence>
<sequence length="52" mass="6186">MNSTDIRRMKLVSRDMKYLIERSGRHLTKQNMHDLVLDLVVAFSQLFTNLFC</sequence>
<dbReference type="WBParaSite" id="Hba_04386">
    <property type="protein sequence ID" value="Hba_04386"/>
    <property type="gene ID" value="Hba_04386"/>
</dbReference>
<evidence type="ECO:0000313" key="1">
    <source>
        <dbReference type="Proteomes" id="UP000095283"/>
    </source>
</evidence>
<dbReference type="AlphaFoldDB" id="A0A1I7WHD3"/>
<organism evidence="1 2">
    <name type="scientific">Heterorhabditis bacteriophora</name>
    <name type="common">Entomopathogenic nematode worm</name>
    <dbReference type="NCBI Taxonomy" id="37862"/>
    <lineage>
        <taxon>Eukaryota</taxon>
        <taxon>Metazoa</taxon>
        <taxon>Ecdysozoa</taxon>
        <taxon>Nematoda</taxon>
        <taxon>Chromadorea</taxon>
        <taxon>Rhabditida</taxon>
        <taxon>Rhabditina</taxon>
        <taxon>Rhabditomorpha</taxon>
        <taxon>Strongyloidea</taxon>
        <taxon>Heterorhabditidae</taxon>
        <taxon>Heterorhabditis</taxon>
    </lineage>
</organism>
<reference evidence="2" key="1">
    <citation type="submission" date="2016-11" db="UniProtKB">
        <authorList>
            <consortium name="WormBaseParasite"/>
        </authorList>
    </citation>
    <scope>IDENTIFICATION</scope>
</reference>
<name>A0A1I7WHD3_HETBA</name>
<dbReference type="Proteomes" id="UP000095283">
    <property type="component" value="Unplaced"/>
</dbReference>